<evidence type="ECO:0000256" key="7">
    <source>
        <dbReference type="ARBA" id="ARBA00023163"/>
    </source>
</evidence>
<name>A0A934VP89_9BACT</name>
<dbReference type="SMART" id="SM00387">
    <property type="entry name" value="HATPase_c"/>
    <property type="match status" value="1"/>
</dbReference>
<dbReference type="CDD" id="cd17574">
    <property type="entry name" value="REC_OmpR"/>
    <property type="match status" value="1"/>
</dbReference>
<proteinExistence type="predicted"/>
<evidence type="ECO:0000256" key="8">
    <source>
        <dbReference type="PROSITE-ProRule" id="PRU00169"/>
    </source>
</evidence>
<reference evidence="14" key="1">
    <citation type="submission" date="2021-01" db="EMBL/GenBank/DDBJ databases">
        <title>Modified the classification status of verrucomicrobia.</title>
        <authorList>
            <person name="Feng X."/>
        </authorList>
    </citation>
    <scope>NUCLEOTIDE SEQUENCE</scope>
    <source>
        <strain evidence="14">KCTC 13126</strain>
    </source>
</reference>
<dbReference type="InterPro" id="IPR005467">
    <property type="entry name" value="His_kinase_dom"/>
</dbReference>
<dbReference type="InterPro" id="IPR036890">
    <property type="entry name" value="HATPase_C_sf"/>
</dbReference>
<evidence type="ECO:0000256" key="9">
    <source>
        <dbReference type="SAM" id="MobiDB-lite"/>
    </source>
</evidence>
<dbReference type="InterPro" id="IPR036097">
    <property type="entry name" value="HisK_dim/P_sf"/>
</dbReference>
<dbReference type="SMART" id="SM00448">
    <property type="entry name" value="REC"/>
    <property type="match status" value="1"/>
</dbReference>
<dbReference type="SUPFAM" id="SSF47384">
    <property type="entry name" value="Homodimeric domain of signal transducing histidine kinase"/>
    <property type="match status" value="1"/>
</dbReference>
<dbReference type="Pfam" id="PF12833">
    <property type="entry name" value="HTH_18"/>
    <property type="match status" value="1"/>
</dbReference>
<dbReference type="InterPro" id="IPR001789">
    <property type="entry name" value="Sig_transdc_resp-reg_receiver"/>
</dbReference>
<dbReference type="CDD" id="cd00082">
    <property type="entry name" value="HisKA"/>
    <property type="match status" value="1"/>
</dbReference>
<feature type="region of interest" description="Disordered" evidence="9">
    <location>
        <begin position="1031"/>
        <end position="1060"/>
    </location>
</feature>
<evidence type="ECO:0000256" key="4">
    <source>
        <dbReference type="ARBA" id="ARBA00022679"/>
    </source>
</evidence>
<dbReference type="Gene3D" id="1.10.10.60">
    <property type="entry name" value="Homeodomain-like"/>
    <property type="match status" value="1"/>
</dbReference>
<sequence>MAVAFHFLNRASRCCLVLLVVFLGVRSWAATGYVPSSPDPFQEPWRWRNLGILADEDLTCISQAPDGALWIGSAQRIFRYDGLAVEEQDWIGQKGPSGIKDILAVSNDSAYALTIDTLWFFENGKWRTIRTGMFNNSWEGSFLALADSGEVWAASRSGLFRVRGDAVTRISALSLNLSSLAIDRDNRLWIGERVNGQISVFTFRENGELDLASRKVVREGDERVRDFPQLHASRSGGMFVFGNPIGVSYFSKSLEEDLNRRHSLDGVRRPIRSAAETESGQLVFADRKSVFRLIDGELDKLGLGGFHGNRGLYRPAIAHQLQDGSILLGGVRSPVYSIDCANTAWKSYLDLSFQARAPNGDNWFLSREGRVVRQLARNGKWMSYGLEDGLIDAPTAVHASKDGQIWVSGGHGGKSAVAYQPGKRWKREVFRNMGGFFGHLSVLELEDGTMLFGTGDEVFDTEEKNAGLVAFEKTDEGYLASRWDWPRAPRRIANLTHDGESLWFGSSSLYRKGTDWIETVVPDDSGDEKWVDDVATDSQGRLWVGIWSEGLFRLADGKWRRFSQEDGINSNGIVDLLSDDKGLWVATDSGISRYDGRDWVDFALPTGLYFERESGSLKLAQEGEIWVNRTPRDWLFRGSSFSMPAEVVEDFEFMTVGRVAEKVPPVARIESVSERVLEDSVVRVFWKGSDPWEITPSASLEYSYRVNGGRWSGFRRGGGAVLRGLEAGEYTLELRVRDLNWNIGKAESVASFVVVPPVWKRFWFLGLVLVFFALIVFLIVLLVRARVRHMLEIREFKLWFFTQISHEMRTPLSVILGPIDSVLERIQDNRTQEDMRMAKRNAQKMLRLVDQLLEFRKVEMGESHLRLSRSDLALFIREVFEAHRPLAEERDQSFVLKSDLESYDASFDHDKLQKIVDNLLSNAIKYTPEGGAIELSLEANLGDKAGVCIEVKDTGVGIPKEEREQIFKPFYRVKRKVQTGVQGTGIGLALTGELVEAMGATISVKNNRDEASGESIGSVFTVVLPLNQEAGESDLAPVPEEVEAERREAEEVESASAPSAEEGKATVLVVEDNDDVRAFLQRELEGEFTVVQANNGRVGFDLAKESDPDLVITDVMMPEMDGTELCRALKSEQITSHVPVIMLTARRSKEHELDALETGADDYLTKPIEVPILKARVRNLLSSREKLRQDFRRQILVKPKEVTVSSLDEQFLERAVQVVEDHLSDCDFTVEELARIMRVPRMTLFRKFKGILGQTPKKFITSMRLKRAAQLFKTKRITVSEVIVQVGFNDLSYFGACFKKEFKRTPTQYIEECEKERTLQA</sequence>
<dbReference type="InterPro" id="IPR003594">
    <property type="entry name" value="HATPase_dom"/>
</dbReference>
<dbReference type="Gene3D" id="2.60.40.10">
    <property type="entry name" value="Immunoglobulins"/>
    <property type="match status" value="1"/>
</dbReference>
<protein>
    <recommendedName>
        <fullName evidence="2">histidine kinase</fullName>
        <ecNumber evidence="2">2.7.13.3</ecNumber>
    </recommendedName>
</protein>
<keyword evidence="10" id="KW-0812">Transmembrane</keyword>
<dbReference type="InterPro" id="IPR013783">
    <property type="entry name" value="Ig-like_fold"/>
</dbReference>
<dbReference type="Gene3D" id="3.40.50.2300">
    <property type="match status" value="1"/>
</dbReference>
<dbReference type="InterPro" id="IPR009057">
    <property type="entry name" value="Homeodomain-like_sf"/>
</dbReference>
<keyword evidence="5" id="KW-0418">Kinase</keyword>
<evidence type="ECO:0000256" key="3">
    <source>
        <dbReference type="ARBA" id="ARBA00022553"/>
    </source>
</evidence>
<dbReference type="Gene3D" id="2.130.10.10">
    <property type="entry name" value="YVTN repeat-like/Quinoprotein amine dehydrogenase"/>
    <property type="match status" value="2"/>
</dbReference>
<keyword evidence="3 8" id="KW-0597">Phosphoprotein</keyword>
<dbReference type="GO" id="GO:0003700">
    <property type="term" value="F:DNA-binding transcription factor activity"/>
    <property type="evidence" value="ECO:0007669"/>
    <property type="project" value="InterPro"/>
</dbReference>
<dbReference type="SMART" id="SM00388">
    <property type="entry name" value="HisKA"/>
    <property type="match status" value="1"/>
</dbReference>
<keyword evidence="7" id="KW-0804">Transcription</keyword>
<evidence type="ECO:0000256" key="2">
    <source>
        <dbReference type="ARBA" id="ARBA00012438"/>
    </source>
</evidence>
<dbReference type="CDD" id="cd00075">
    <property type="entry name" value="HATPase"/>
    <property type="match status" value="1"/>
</dbReference>
<dbReference type="Pfam" id="PF02518">
    <property type="entry name" value="HATPase_c"/>
    <property type="match status" value="1"/>
</dbReference>
<dbReference type="Pfam" id="PF00072">
    <property type="entry name" value="Response_reg"/>
    <property type="match status" value="1"/>
</dbReference>
<dbReference type="InterPro" id="IPR018060">
    <property type="entry name" value="HTH_AraC"/>
</dbReference>
<feature type="modified residue" description="4-aspartylphosphate" evidence="8">
    <location>
        <position position="1114"/>
    </location>
</feature>
<keyword evidence="10" id="KW-1133">Transmembrane helix</keyword>
<feature type="domain" description="HTH araC/xylS-type" evidence="11">
    <location>
        <begin position="1213"/>
        <end position="1312"/>
    </location>
</feature>
<evidence type="ECO:0000256" key="1">
    <source>
        <dbReference type="ARBA" id="ARBA00000085"/>
    </source>
</evidence>
<feature type="transmembrane region" description="Helical" evidence="10">
    <location>
        <begin position="762"/>
        <end position="783"/>
    </location>
</feature>
<evidence type="ECO:0000259" key="12">
    <source>
        <dbReference type="PROSITE" id="PS50109"/>
    </source>
</evidence>
<organism evidence="14 15">
    <name type="scientific">Pelagicoccus mobilis</name>
    <dbReference type="NCBI Taxonomy" id="415221"/>
    <lineage>
        <taxon>Bacteria</taxon>
        <taxon>Pseudomonadati</taxon>
        <taxon>Verrucomicrobiota</taxon>
        <taxon>Opitutia</taxon>
        <taxon>Puniceicoccales</taxon>
        <taxon>Pelagicoccaceae</taxon>
        <taxon>Pelagicoccus</taxon>
    </lineage>
</organism>
<evidence type="ECO:0000256" key="5">
    <source>
        <dbReference type="ARBA" id="ARBA00022777"/>
    </source>
</evidence>
<dbReference type="Gene3D" id="3.30.565.10">
    <property type="entry name" value="Histidine kinase-like ATPase, C-terminal domain"/>
    <property type="match status" value="1"/>
</dbReference>
<comment type="catalytic activity">
    <reaction evidence="1">
        <text>ATP + protein L-histidine = ADP + protein N-phospho-L-histidine.</text>
        <dbReference type="EC" id="2.7.13.3"/>
    </reaction>
</comment>
<evidence type="ECO:0000259" key="11">
    <source>
        <dbReference type="PROSITE" id="PS01124"/>
    </source>
</evidence>
<keyword evidence="15" id="KW-1185">Reference proteome</keyword>
<dbReference type="InterPro" id="IPR003661">
    <property type="entry name" value="HisK_dim/P_dom"/>
</dbReference>
<dbReference type="Gene3D" id="1.10.287.130">
    <property type="match status" value="1"/>
</dbReference>
<dbReference type="EC" id="2.7.13.3" evidence="2"/>
<dbReference type="PRINTS" id="PR00344">
    <property type="entry name" value="BCTRLSENSOR"/>
</dbReference>
<dbReference type="PROSITE" id="PS50110">
    <property type="entry name" value="RESPONSE_REGULATORY"/>
    <property type="match status" value="1"/>
</dbReference>
<evidence type="ECO:0000256" key="10">
    <source>
        <dbReference type="SAM" id="Phobius"/>
    </source>
</evidence>
<comment type="caution">
    <text evidence="14">The sequence shown here is derived from an EMBL/GenBank/DDBJ whole genome shotgun (WGS) entry which is preliminary data.</text>
</comment>
<dbReference type="PANTHER" id="PTHR43547:SF2">
    <property type="entry name" value="HYBRID SIGNAL TRANSDUCTION HISTIDINE KINASE C"/>
    <property type="match status" value="1"/>
</dbReference>
<accession>A0A934VP89</accession>
<dbReference type="SMART" id="SM00342">
    <property type="entry name" value="HTH_ARAC"/>
    <property type="match status" value="1"/>
</dbReference>
<dbReference type="GO" id="GO:0043565">
    <property type="term" value="F:sequence-specific DNA binding"/>
    <property type="evidence" value="ECO:0007669"/>
    <property type="project" value="InterPro"/>
</dbReference>
<evidence type="ECO:0000259" key="13">
    <source>
        <dbReference type="PROSITE" id="PS50110"/>
    </source>
</evidence>
<gene>
    <name evidence="14" type="ORF">JIN87_00320</name>
</gene>
<dbReference type="SUPFAM" id="SSF52172">
    <property type="entry name" value="CheY-like"/>
    <property type="match status" value="1"/>
</dbReference>
<dbReference type="InterPro" id="IPR015943">
    <property type="entry name" value="WD40/YVTN_repeat-like_dom_sf"/>
</dbReference>
<evidence type="ECO:0000313" key="15">
    <source>
        <dbReference type="Proteomes" id="UP000617628"/>
    </source>
</evidence>
<dbReference type="SUPFAM" id="SSF55874">
    <property type="entry name" value="ATPase domain of HSP90 chaperone/DNA topoisomerase II/histidine kinase"/>
    <property type="match status" value="1"/>
</dbReference>
<keyword evidence="6" id="KW-0805">Transcription regulation</keyword>
<dbReference type="InterPro" id="IPR004358">
    <property type="entry name" value="Sig_transdc_His_kin-like_C"/>
</dbReference>
<dbReference type="FunFam" id="3.30.565.10:FF:000006">
    <property type="entry name" value="Sensor histidine kinase WalK"/>
    <property type="match status" value="1"/>
</dbReference>
<dbReference type="Pfam" id="PF00512">
    <property type="entry name" value="HisKA"/>
    <property type="match status" value="1"/>
</dbReference>
<dbReference type="PROSITE" id="PS50109">
    <property type="entry name" value="HIS_KIN"/>
    <property type="match status" value="1"/>
</dbReference>
<dbReference type="InterPro" id="IPR011006">
    <property type="entry name" value="CheY-like_superfamily"/>
</dbReference>
<feature type="domain" description="Response regulatory" evidence="13">
    <location>
        <begin position="1066"/>
        <end position="1181"/>
    </location>
</feature>
<dbReference type="SUPFAM" id="SSF46689">
    <property type="entry name" value="Homeodomain-like"/>
    <property type="match status" value="1"/>
</dbReference>
<evidence type="ECO:0000256" key="6">
    <source>
        <dbReference type="ARBA" id="ARBA00023015"/>
    </source>
</evidence>
<dbReference type="PANTHER" id="PTHR43547">
    <property type="entry name" value="TWO-COMPONENT HISTIDINE KINASE"/>
    <property type="match status" value="1"/>
</dbReference>
<keyword evidence="4" id="KW-0808">Transferase</keyword>
<dbReference type="EMBL" id="JAENIL010000001">
    <property type="protein sequence ID" value="MBK1875284.1"/>
    <property type="molecule type" value="Genomic_DNA"/>
</dbReference>
<dbReference type="PROSITE" id="PS01124">
    <property type="entry name" value="HTH_ARAC_FAMILY_2"/>
    <property type="match status" value="1"/>
</dbReference>
<evidence type="ECO:0000313" key="14">
    <source>
        <dbReference type="EMBL" id="MBK1875284.1"/>
    </source>
</evidence>
<dbReference type="Proteomes" id="UP000617628">
    <property type="component" value="Unassembled WGS sequence"/>
</dbReference>
<dbReference type="RefSeq" id="WP_200353500.1">
    <property type="nucleotide sequence ID" value="NZ_JAENIL010000001.1"/>
</dbReference>
<keyword evidence="10" id="KW-0472">Membrane</keyword>
<dbReference type="GO" id="GO:0000155">
    <property type="term" value="F:phosphorelay sensor kinase activity"/>
    <property type="evidence" value="ECO:0007669"/>
    <property type="project" value="InterPro"/>
</dbReference>
<feature type="domain" description="Histidine kinase" evidence="12">
    <location>
        <begin position="803"/>
        <end position="1028"/>
    </location>
</feature>
<dbReference type="SUPFAM" id="SSF63829">
    <property type="entry name" value="Calcium-dependent phosphotriesterase"/>
    <property type="match status" value="2"/>
</dbReference>